<feature type="domain" description="PAC" evidence="9">
    <location>
        <begin position="116"/>
        <end position="168"/>
    </location>
</feature>
<feature type="modified residue" description="4-aspartylphosphate" evidence="4">
    <location>
        <position position="483"/>
    </location>
</feature>
<dbReference type="InterPro" id="IPR004358">
    <property type="entry name" value="Sig_transdc_His_kin-like_C"/>
</dbReference>
<dbReference type="InterPro" id="IPR036890">
    <property type="entry name" value="HATPase_C_sf"/>
</dbReference>
<feature type="domain" description="Histidine kinase" evidence="6">
    <location>
        <begin position="185"/>
        <end position="403"/>
    </location>
</feature>
<dbReference type="SMART" id="SM00448">
    <property type="entry name" value="REC"/>
    <property type="match status" value="1"/>
</dbReference>
<feature type="region of interest" description="Disordered" evidence="5">
    <location>
        <begin position="1"/>
        <end position="24"/>
    </location>
</feature>
<dbReference type="InterPro" id="IPR035965">
    <property type="entry name" value="PAS-like_dom_sf"/>
</dbReference>
<dbReference type="CDD" id="cd00130">
    <property type="entry name" value="PAS"/>
    <property type="match status" value="1"/>
</dbReference>
<dbReference type="CDD" id="cd00082">
    <property type="entry name" value="HisKA"/>
    <property type="match status" value="1"/>
</dbReference>
<dbReference type="NCBIfam" id="TIGR00229">
    <property type="entry name" value="sensory_box"/>
    <property type="match status" value="1"/>
</dbReference>
<dbReference type="Pfam" id="PF00512">
    <property type="entry name" value="HisKA"/>
    <property type="match status" value="1"/>
</dbReference>
<evidence type="ECO:0000256" key="4">
    <source>
        <dbReference type="PROSITE-ProRule" id="PRU00169"/>
    </source>
</evidence>
<evidence type="ECO:0000259" key="7">
    <source>
        <dbReference type="PROSITE" id="PS50110"/>
    </source>
</evidence>
<evidence type="ECO:0000259" key="6">
    <source>
        <dbReference type="PROSITE" id="PS50109"/>
    </source>
</evidence>
<dbReference type="PROSITE" id="PS50110">
    <property type="entry name" value="RESPONSE_REGULATORY"/>
    <property type="match status" value="1"/>
</dbReference>
<feature type="compositionally biased region" description="Basic and acidic residues" evidence="5">
    <location>
        <begin position="1"/>
        <end position="18"/>
    </location>
</feature>
<keyword evidence="3 4" id="KW-0597">Phosphoprotein</keyword>
<proteinExistence type="predicted"/>
<dbReference type="InterPro" id="IPR011006">
    <property type="entry name" value="CheY-like_superfamily"/>
</dbReference>
<dbReference type="SUPFAM" id="SSF55874">
    <property type="entry name" value="ATPase domain of HSP90 chaperone/DNA topoisomerase II/histidine kinase"/>
    <property type="match status" value="1"/>
</dbReference>
<dbReference type="Pfam" id="PF13426">
    <property type="entry name" value="PAS_9"/>
    <property type="match status" value="1"/>
</dbReference>
<evidence type="ECO:0000256" key="1">
    <source>
        <dbReference type="ARBA" id="ARBA00000085"/>
    </source>
</evidence>
<dbReference type="InterPro" id="IPR003661">
    <property type="entry name" value="HisK_dim/P_dom"/>
</dbReference>
<evidence type="ECO:0000256" key="5">
    <source>
        <dbReference type="SAM" id="MobiDB-lite"/>
    </source>
</evidence>
<dbReference type="InterPro" id="IPR036097">
    <property type="entry name" value="HisK_dim/P_sf"/>
</dbReference>
<protein>
    <recommendedName>
        <fullName evidence="2">histidine kinase</fullName>
        <ecNumber evidence="2">2.7.13.3</ecNumber>
    </recommendedName>
</protein>
<dbReference type="Gene3D" id="3.40.50.2300">
    <property type="match status" value="1"/>
</dbReference>
<dbReference type="InterPro" id="IPR001789">
    <property type="entry name" value="Sig_transdc_resp-reg_receiver"/>
</dbReference>
<evidence type="ECO:0000256" key="3">
    <source>
        <dbReference type="ARBA" id="ARBA00022553"/>
    </source>
</evidence>
<dbReference type="InterPro" id="IPR000014">
    <property type="entry name" value="PAS"/>
</dbReference>
<dbReference type="RefSeq" id="WP_394832942.1">
    <property type="nucleotide sequence ID" value="NZ_CP089929.1"/>
</dbReference>
<dbReference type="CDD" id="cd17580">
    <property type="entry name" value="REC_2_DhkD-like"/>
    <property type="match status" value="1"/>
</dbReference>
<dbReference type="SMART" id="SM00388">
    <property type="entry name" value="HisKA"/>
    <property type="match status" value="1"/>
</dbReference>
<comment type="catalytic activity">
    <reaction evidence="1">
        <text>ATP + protein L-histidine = ADP + protein N-phospho-L-histidine.</text>
        <dbReference type="EC" id="2.7.13.3"/>
    </reaction>
</comment>
<reference evidence="10" key="1">
    <citation type="submission" date="2021-12" db="EMBL/GenBank/DDBJ databases">
        <title>Discovery of the Pendulisporaceae a myxobacterial family with distinct sporulation behavior and unique specialized metabolism.</title>
        <authorList>
            <person name="Garcia R."/>
            <person name="Popoff A."/>
            <person name="Bader C.D."/>
            <person name="Loehr J."/>
            <person name="Walesch S."/>
            <person name="Walt C."/>
            <person name="Boldt J."/>
            <person name="Bunk B."/>
            <person name="Haeckl F.J.F.P.J."/>
            <person name="Gunesch A.P."/>
            <person name="Birkelbach J."/>
            <person name="Nuebel U."/>
            <person name="Pietschmann T."/>
            <person name="Bach T."/>
            <person name="Mueller R."/>
        </authorList>
    </citation>
    <scope>NUCLEOTIDE SEQUENCE</scope>
    <source>
        <strain evidence="10">MSr11367</strain>
    </source>
</reference>
<dbReference type="PROSITE" id="PS50113">
    <property type="entry name" value="PAC"/>
    <property type="match status" value="1"/>
</dbReference>
<dbReference type="PRINTS" id="PR00344">
    <property type="entry name" value="BCTRLSENSOR"/>
</dbReference>
<dbReference type="Gene3D" id="3.30.565.10">
    <property type="entry name" value="Histidine kinase-like ATPase, C-terminal domain"/>
    <property type="match status" value="1"/>
</dbReference>
<dbReference type="Pfam" id="PF02518">
    <property type="entry name" value="HATPase_c"/>
    <property type="match status" value="1"/>
</dbReference>
<dbReference type="Proteomes" id="UP001374803">
    <property type="component" value="Chromosome"/>
</dbReference>
<dbReference type="PANTHER" id="PTHR43547">
    <property type="entry name" value="TWO-COMPONENT HISTIDINE KINASE"/>
    <property type="match status" value="1"/>
</dbReference>
<dbReference type="SUPFAM" id="SSF52172">
    <property type="entry name" value="CheY-like"/>
    <property type="match status" value="1"/>
</dbReference>
<feature type="domain" description="Response regulatory" evidence="7">
    <location>
        <begin position="434"/>
        <end position="552"/>
    </location>
</feature>
<evidence type="ECO:0000256" key="2">
    <source>
        <dbReference type="ARBA" id="ARBA00012438"/>
    </source>
</evidence>
<accession>A0ABZ2L3U2</accession>
<dbReference type="PROSITE" id="PS50109">
    <property type="entry name" value="HIS_KIN"/>
    <property type="match status" value="1"/>
</dbReference>
<dbReference type="InterPro" id="IPR003594">
    <property type="entry name" value="HATPase_dom"/>
</dbReference>
<evidence type="ECO:0000313" key="11">
    <source>
        <dbReference type="Proteomes" id="UP001374803"/>
    </source>
</evidence>
<dbReference type="PROSITE" id="PS50112">
    <property type="entry name" value="PAS"/>
    <property type="match status" value="1"/>
</dbReference>
<name>A0ABZ2L3U2_9BACT</name>
<dbReference type="EC" id="2.7.13.3" evidence="2"/>
<dbReference type="Pfam" id="PF00072">
    <property type="entry name" value="Response_reg"/>
    <property type="match status" value="1"/>
</dbReference>
<keyword evidence="11" id="KW-1185">Reference proteome</keyword>
<keyword evidence="10" id="KW-0547">Nucleotide-binding</keyword>
<dbReference type="GO" id="GO:0005524">
    <property type="term" value="F:ATP binding"/>
    <property type="evidence" value="ECO:0007669"/>
    <property type="project" value="UniProtKB-KW"/>
</dbReference>
<keyword evidence="10" id="KW-0067">ATP-binding</keyword>
<dbReference type="Gene3D" id="3.30.450.20">
    <property type="entry name" value="PAS domain"/>
    <property type="match status" value="1"/>
</dbReference>
<evidence type="ECO:0000259" key="9">
    <source>
        <dbReference type="PROSITE" id="PS50113"/>
    </source>
</evidence>
<evidence type="ECO:0000313" key="10">
    <source>
        <dbReference type="EMBL" id="WXB03312.1"/>
    </source>
</evidence>
<feature type="domain" description="PAS" evidence="8">
    <location>
        <begin position="41"/>
        <end position="96"/>
    </location>
</feature>
<dbReference type="SMART" id="SM00387">
    <property type="entry name" value="HATPase_c"/>
    <property type="match status" value="1"/>
</dbReference>
<gene>
    <name evidence="10" type="ORF">LVJ94_41220</name>
</gene>
<dbReference type="PANTHER" id="PTHR43547:SF2">
    <property type="entry name" value="HYBRID SIGNAL TRANSDUCTION HISTIDINE KINASE C"/>
    <property type="match status" value="1"/>
</dbReference>
<organism evidence="10 11">
    <name type="scientific">Pendulispora rubella</name>
    <dbReference type="NCBI Taxonomy" id="2741070"/>
    <lineage>
        <taxon>Bacteria</taxon>
        <taxon>Pseudomonadati</taxon>
        <taxon>Myxococcota</taxon>
        <taxon>Myxococcia</taxon>
        <taxon>Myxococcales</taxon>
        <taxon>Sorangiineae</taxon>
        <taxon>Pendulisporaceae</taxon>
        <taxon>Pendulispora</taxon>
    </lineage>
</organism>
<dbReference type="Gene3D" id="1.10.287.130">
    <property type="match status" value="1"/>
</dbReference>
<dbReference type="SUPFAM" id="SSF47384">
    <property type="entry name" value="Homodimeric domain of signal transducing histidine kinase"/>
    <property type="match status" value="1"/>
</dbReference>
<dbReference type="InterPro" id="IPR000700">
    <property type="entry name" value="PAS-assoc_C"/>
</dbReference>
<dbReference type="InterPro" id="IPR005467">
    <property type="entry name" value="His_kinase_dom"/>
</dbReference>
<evidence type="ECO:0000259" key="8">
    <source>
        <dbReference type="PROSITE" id="PS50112"/>
    </source>
</evidence>
<sequence length="562" mass="61348">MNNGREDLADPSRADLEKASPSGDLEDRIHSLDAEVGRGVIPTTFRVLIEAIKDYAIFMLDPRGYVATWNQGAARIKGYASYEIIGRHFSRFYPPEIVAQGVCDMELEVAARDGRFEDEGWRLRKDGSRFWANVIITALRDDEGTLVGFAKVTRDLTERRKAEHDRVELARMQEASRLKDQFLATISHEIRTPLNAIFGWASLLKTSADDVATVEKAAETIVRNAEAQITIVDDMLDMSRIVTGKLRIEVAQVDFAQIVADALEVVRPAADAREVGLHAEGIERPFVLVGDAVRLQQIAWNLMSNAVKFSSRGGSVHVRLSQENSNAELRVQDDGRGIARDFLPYVFEPFHQAEHGPARRVGGIGLGLAIVKHIVELHGGSVSATSEGPGQGATFTATFPIRAVVPAQIGAPRAQPAAPGVSRSEAASRLEGVRVLAVDDDPDAREILQALFRARGAVIRLAASAAEAREALSSFHPDIIVSDIGMPGEDGYQLMQSVRALPKEQGGSLPAIALTAYAYQEDRRRALAAGFNYHLAKPVNHEDLLRAVDNLIKVAGVRRPSL</sequence>
<dbReference type="EMBL" id="CP089983">
    <property type="protein sequence ID" value="WXB03312.1"/>
    <property type="molecule type" value="Genomic_DNA"/>
</dbReference>
<dbReference type="SUPFAM" id="SSF55785">
    <property type="entry name" value="PYP-like sensor domain (PAS domain)"/>
    <property type="match status" value="1"/>
</dbReference>